<sequence>MPRSTAEKRATFRALHDEGCFVLPNPWDIGSARYLESLGFKALATTSAGFAWTLGQPDNGVTLDQVLAHLRDMASATDLPLNADFENGFAHDPAELAHNVRLALDTGIAGLSIEDATGDAANPIYPLDVAIARIEAARRTFDEAGNDALLIGRAENFLHGRNDLRDTIARLVAYRDAGADCLYAPGLKTREQIAEAVAAVAPAPLNLLVSSATDLTFDDIARLGVRRISVGSALARTVWGEFMRVAQLLAGGSFDGFAKAASNPQLDAFFSGKR</sequence>
<dbReference type="InterPro" id="IPR040442">
    <property type="entry name" value="Pyrv_kinase-like_dom_sf"/>
</dbReference>
<evidence type="ECO:0000313" key="1">
    <source>
        <dbReference type="EMBL" id="SAL60785.1"/>
    </source>
</evidence>
<dbReference type="CDD" id="cd00377">
    <property type="entry name" value="ICL_PEPM"/>
    <property type="match status" value="1"/>
</dbReference>
<dbReference type="PANTHER" id="PTHR42905:SF16">
    <property type="entry name" value="CARBOXYPHOSPHONOENOLPYRUVATE PHOSPHONOMUTASE-LIKE PROTEIN (AFU_ORTHOLOGUE AFUA_5G07230)"/>
    <property type="match status" value="1"/>
</dbReference>
<protein>
    <submittedName>
        <fullName evidence="1">PEP phosphonomutase</fullName>
    </submittedName>
</protein>
<gene>
    <name evidence="1" type="ORF">AWB66_03492</name>
</gene>
<dbReference type="STRING" id="326475.AWB66_03492"/>
<proteinExistence type="predicted"/>
<dbReference type="Pfam" id="PF13714">
    <property type="entry name" value="PEP_mutase"/>
    <property type="match status" value="1"/>
</dbReference>
<reference evidence="1" key="1">
    <citation type="submission" date="2016-01" db="EMBL/GenBank/DDBJ databases">
        <authorList>
            <person name="Peeters Charlotte."/>
        </authorList>
    </citation>
    <scope>NUCLEOTIDE SEQUENCE</scope>
    <source>
        <strain evidence="1">LMG 22936</strain>
    </source>
</reference>
<dbReference type="Gene3D" id="3.20.20.60">
    <property type="entry name" value="Phosphoenolpyruvate-binding domains"/>
    <property type="match status" value="1"/>
</dbReference>
<comment type="caution">
    <text evidence="1">The sequence shown here is derived from an EMBL/GenBank/DDBJ whole genome shotgun (WGS) entry which is preliminary data.</text>
</comment>
<dbReference type="Proteomes" id="UP000054717">
    <property type="component" value="Unassembled WGS sequence"/>
</dbReference>
<accession>A0A158IWE3</accession>
<organism evidence="1 2">
    <name type="scientific">Caballeronia telluris</name>
    <dbReference type="NCBI Taxonomy" id="326475"/>
    <lineage>
        <taxon>Bacteria</taxon>
        <taxon>Pseudomonadati</taxon>
        <taxon>Pseudomonadota</taxon>
        <taxon>Betaproteobacteria</taxon>
        <taxon>Burkholderiales</taxon>
        <taxon>Burkholderiaceae</taxon>
        <taxon>Caballeronia</taxon>
    </lineage>
</organism>
<dbReference type="RefSeq" id="WP_087631418.1">
    <property type="nucleotide sequence ID" value="NZ_FCNZ02000012.1"/>
</dbReference>
<dbReference type="GO" id="GO:0003824">
    <property type="term" value="F:catalytic activity"/>
    <property type="evidence" value="ECO:0007669"/>
    <property type="project" value="InterPro"/>
</dbReference>
<evidence type="ECO:0000313" key="2">
    <source>
        <dbReference type="Proteomes" id="UP000054717"/>
    </source>
</evidence>
<dbReference type="InterPro" id="IPR015813">
    <property type="entry name" value="Pyrv/PenolPyrv_kinase-like_dom"/>
</dbReference>
<dbReference type="InterPro" id="IPR039556">
    <property type="entry name" value="ICL/PEPM"/>
</dbReference>
<keyword evidence="2" id="KW-1185">Reference proteome</keyword>
<name>A0A158IWE3_9BURK</name>
<dbReference type="SUPFAM" id="SSF51621">
    <property type="entry name" value="Phosphoenolpyruvate/pyruvate domain"/>
    <property type="match status" value="1"/>
</dbReference>
<dbReference type="PANTHER" id="PTHR42905">
    <property type="entry name" value="PHOSPHOENOLPYRUVATE CARBOXYLASE"/>
    <property type="match status" value="1"/>
</dbReference>
<dbReference type="AlphaFoldDB" id="A0A158IWE3"/>
<dbReference type="EMBL" id="FCNZ02000012">
    <property type="protein sequence ID" value="SAL60785.1"/>
    <property type="molecule type" value="Genomic_DNA"/>
</dbReference>